<evidence type="ECO:0000256" key="9">
    <source>
        <dbReference type="ARBA" id="ARBA00023136"/>
    </source>
</evidence>
<keyword evidence="5" id="KW-0997">Cell inner membrane</keyword>
<evidence type="ECO:0000256" key="3">
    <source>
        <dbReference type="ARBA" id="ARBA00022448"/>
    </source>
</evidence>
<gene>
    <name evidence="13" type="ORF">METHB2_70059</name>
</gene>
<feature type="compositionally biased region" description="Basic residues" evidence="10">
    <location>
        <begin position="119"/>
        <end position="128"/>
    </location>
</feature>
<dbReference type="GO" id="GO:0031992">
    <property type="term" value="F:energy transducer activity"/>
    <property type="evidence" value="ECO:0007669"/>
    <property type="project" value="TreeGrafter"/>
</dbReference>
<keyword evidence="7" id="KW-0653">Protein transport</keyword>
<dbReference type="SUPFAM" id="SSF74653">
    <property type="entry name" value="TolA/TonB C-terminal domain"/>
    <property type="match status" value="1"/>
</dbReference>
<comment type="subcellular location">
    <subcellularLocation>
        <location evidence="1">Cell inner membrane</location>
        <topology evidence="1">Single-pass membrane protein</topology>
        <orientation evidence="1">Periplasmic side</orientation>
    </subcellularLocation>
</comment>
<evidence type="ECO:0000256" key="4">
    <source>
        <dbReference type="ARBA" id="ARBA00022475"/>
    </source>
</evidence>
<proteinExistence type="inferred from homology"/>
<feature type="region of interest" description="Disordered" evidence="10">
    <location>
        <begin position="94"/>
        <end position="173"/>
    </location>
</feature>
<keyword evidence="8 11" id="KW-1133">Transmembrane helix</keyword>
<dbReference type="PROSITE" id="PS52015">
    <property type="entry name" value="TONB_CTD"/>
    <property type="match status" value="1"/>
</dbReference>
<dbReference type="Gene3D" id="3.30.1150.10">
    <property type="match status" value="1"/>
</dbReference>
<feature type="transmembrane region" description="Helical" evidence="11">
    <location>
        <begin position="45"/>
        <end position="67"/>
    </location>
</feature>
<evidence type="ECO:0000256" key="6">
    <source>
        <dbReference type="ARBA" id="ARBA00022692"/>
    </source>
</evidence>
<feature type="compositionally biased region" description="Basic and acidic residues" evidence="10">
    <location>
        <begin position="129"/>
        <end position="144"/>
    </location>
</feature>
<evidence type="ECO:0000256" key="8">
    <source>
        <dbReference type="ARBA" id="ARBA00022989"/>
    </source>
</evidence>
<dbReference type="GO" id="GO:0098797">
    <property type="term" value="C:plasma membrane protein complex"/>
    <property type="evidence" value="ECO:0007669"/>
    <property type="project" value="TreeGrafter"/>
</dbReference>
<keyword evidence="3" id="KW-0813">Transport</keyword>
<dbReference type="EMBL" id="CADCXN010000102">
    <property type="protein sequence ID" value="CAA9892452.1"/>
    <property type="molecule type" value="Genomic_DNA"/>
</dbReference>
<dbReference type="GO" id="GO:0015031">
    <property type="term" value="P:protein transport"/>
    <property type="evidence" value="ECO:0007669"/>
    <property type="project" value="UniProtKB-KW"/>
</dbReference>
<evidence type="ECO:0000313" key="13">
    <source>
        <dbReference type="EMBL" id="CAA9892452.1"/>
    </source>
</evidence>
<dbReference type="Pfam" id="PF03544">
    <property type="entry name" value="TonB_C"/>
    <property type="match status" value="1"/>
</dbReference>
<comment type="similarity">
    <text evidence="2">Belongs to the TonB family.</text>
</comment>
<sequence>MYLLNNHEGMLARGDLAPLAGAAETPIIKKTRWLFDAFTDDERSLLSGGLLFIAVLSLHLWAAYALMKPVEALTLAKPLLMEASLVSVPNEHQAATAAPPAPSKPVQPIQPKKTALKPPVRKNRPVIKKRAELPKPKPVTEHQLPKPSLAETAPAPASSAPTRTPSTSNTAASLSNAHANSAPFTEANFRANYGFNPKPNYPAIARNRGWEGKVLLKVTVSADGHSDEVTLHRSSGHEALDESAIAAVKKWRFIPARRGETEVASSVIVPINFTLNN</sequence>
<evidence type="ECO:0000256" key="5">
    <source>
        <dbReference type="ARBA" id="ARBA00022519"/>
    </source>
</evidence>
<dbReference type="InterPro" id="IPR037682">
    <property type="entry name" value="TonB_C"/>
</dbReference>
<organism evidence="13 14">
    <name type="scientific">Candidatus Methylobacter favarea</name>
    <dbReference type="NCBI Taxonomy" id="2707345"/>
    <lineage>
        <taxon>Bacteria</taxon>
        <taxon>Pseudomonadati</taxon>
        <taxon>Pseudomonadota</taxon>
        <taxon>Gammaproteobacteria</taxon>
        <taxon>Methylococcales</taxon>
        <taxon>Methylococcaceae</taxon>
        <taxon>Methylobacter</taxon>
    </lineage>
</organism>
<name>A0A8S0XL08_9GAMM</name>
<evidence type="ECO:0000256" key="10">
    <source>
        <dbReference type="SAM" id="MobiDB-lite"/>
    </source>
</evidence>
<feature type="compositionally biased region" description="Low complexity" evidence="10">
    <location>
        <begin position="147"/>
        <end position="173"/>
    </location>
</feature>
<keyword evidence="9 11" id="KW-0472">Membrane</keyword>
<keyword evidence="6 11" id="KW-0812">Transmembrane</keyword>
<feature type="domain" description="TonB C-terminal" evidence="12">
    <location>
        <begin position="186"/>
        <end position="277"/>
    </location>
</feature>
<dbReference type="AlphaFoldDB" id="A0A8S0XL08"/>
<protein>
    <submittedName>
        <fullName evidence="13">Outer membrane transport energization protein TonB</fullName>
    </submittedName>
</protein>
<dbReference type="InterPro" id="IPR051045">
    <property type="entry name" value="TonB-dependent_transducer"/>
</dbReference>
<dbReference type="InterPro" id="IPR006260">
    <property type="entry name" value="TonB/TolA_C"/>
</dbReference>
<dbReference type="GO" id="GO:0055085">
    <property type="term" value="P:transmembrane transport"/>
    <property type="evidence" value="ECO:0007669"/>
    <property type="project" value="InterPro"/>
</dbReference>
<evidence type="ECO:0000313" key="14">
    <source>
        <dbReference type="Proteomes" id="UP000494216"/>
    </source>
</evidence>
<dbReference type="RefSeq" id="WP_174627222.1">
    <property type="nucleotide sequence ID" value="NZ_CADCXN010000102.1"/>
</dbReference>
<accession>A0A8S0XL08</accession>
<evidence type="ECO:0000256" key="11">
    <source>
        <dbReference type="SAM" id="Phobius"/>
    </source>
</evidence>
<dbReference type="PANTHER" id="PTHR33446:SF2">
    <property type="entry name" value="PROTEIN TONB"/>
    <property type="match status" value="1"/>
</dbReference>
<dbReference type="NCBIfam" id="TIGR01352">
    <property type="entry name" value="tonB_Cterm"/>
    <property type="match status" value="1"/>
</dbReference>
<evidence type="ECO:0000256" key="2">
    <source>
        <dbReference type="ARBA" id="ARBA00006555"/>
    </source>
</evidence>
<comment type="caution">
    <text evidence="13">The sequence shown here is derived from an EMBL/GenBank/DDBJ whole genome shotgun (WGS) entry which is preliminary data.</text>
</comment>
<evidence type="ECO:0000256" key="7">
    <source>
        <dbReference type="ARBA" id="ARBA00022927"/>
    </source>
</evidence>
<reference evidence="13 14" key="1">
    <citation type="submission" date="2020-02" db="EMBL/GenBank/DDBJ databases">
        <authorList>
            <person name="Hogendoorn C."/>
        </authorList>
    </citation>
    <scope>NUCLEOTIDE SEQUENCE [LARGE SCALE GENOMIC DNA]</scope>
    <source>
        <strain evidence="13">METHB21</strain>
    </source>
</reference>
<keyword evidence="14" id="KW-1185">Reference proteome</keyword>
<evidence type="ECO:0000256" key="1">
    <source>
        <dbReference type="ARBA" id="ARBA00004383"/>
    </source>
</evidence>
<dbReference type="PANTHER" id="PTHR33446">
    <property type="entry name" value="PROTEIN TONB-RELATED"/>
    <property type="match status" value="1"/>
</dbReference>
<dbReference type="Proteomes" id="UP000494216">
    <property type="component" value="Unassembled WGS sequence"/>
</dbReference>
<keyword evidence="4" id="KW-1003">Cell membrane</keyword>
<evidence type="ECO:0000259" key="12">
    <source>
        <dbReference type="PROSITE" id="PS52015"/>
    </source>
</evidence>